<sequence length="261" mass="29076">MTTHLYLSLIPEALIASGLTPEEFGLYYAIGNAKRARGQAVFFSVDRGALPPGAFDLSDVEARTSPHPDGHPKNSVYLSIYRVLEFIPREALTALHLTTDDGRTLTLLPRPYEPDGEQRARMYQEFCPVNPRVVSNLDPAAFTAFITDTSQPVHVPRIAFTELTLGTLRGDPDSADPDVEDLPYPNIGHLRDCLRELATGPAKPTKTVLRQMTQEVLFRTVRRAFYVGDSTGLTAFPMPDRDALEREHLAWWRSAQSAFGH</sequence>
<evidence type="ECO:0000313" key="1">
    <source>
        <dbReference type="EMBL" id="MDN4489029.1"/>
    </source>
</evidence>
<dbReference type="RefSeq" id="WP_301121575.1">
    <property type="nucleotide sequence ID" value="NZ_JAUHPX010000009.1"/>
</dbReference>
<dbReference type="EMBL" id="JAUHPX010000009">
    <property type="protein sequence ID" value="MDN4489029.1"/>
    <property type="molecule type" value="Genomic_DNA"/>
</dbReference>
<name>A0AAW7M4M3_9MICO</name>
<accession>A0AAW7M4M3</accession>
<protein>
    <submittedName>
        <fullName evidence="1">Uncharacterized protein</fullName>
    </submittedName>
</protein>
<keyword evidence="2" id="KW-1185">Reference proteome</keyword>
<evidence type="ECO:0000313" key="2">
    <source>
        <dbReference type="Proteomes" id="UP001172737"/>
    </source>
</evidence>
<dbReference type="AlphaFoldDB" id="A0AAW7M4M3"/>
<dbReference type="Proteomes" id="UP001172737">
    <property type="component" value="Unassembled WGS sequence"/>
</dbReference>
<proteinExistence type="predicted"/>
<reference evidence="1" key="1">
    <citation type="submission" date="2023-06" db="EMBL/GenBank/DDBJ databases">
        <title>Sysu t00039.</title>
        <authorList>
            <person name="Gao L."/>
            <person name="Fang B.-Z."/>
            <person name="Li W.-J."/>
        </authorList>
    </citation>
    <scope>NUCLEOTIDE SEQUENCE</scope>
    <source>
        <strain evidence="1">SYSU T00039</strain>
    </source>
</reference>
<organism evidence="1 2">
    <name type="scientific">Demequina lignilytica</name>
    <dbReference type="NCBI Taxonomy" id="3051663"/>
    <lineage>
        <taxon>Bacteria</taxon>
        <taxon>Bacillati</taxon>
        <taxon>Actinomycetota</taxon>
        <taxon>Actinomycetes</taxon>
        <taxon>Micrococcales</taxon>
        <taxon>Demequinaceae</taxon>
        <taxon>Demequina</taxon>
    </lineage>
</organism>
<gene>
    <name evidence="1" type="ORF">QQX10_12710</name>
</gene>
<comment type="caution">
    <text evidence="1">The sequence shown here is derived from an EMBL/GenBank/DDBJ whole genome shotgun (WGS) entry which is preliminary data.</text>
</comment>